<reference evidence="2" key="1">
    <citation type="journal article" date="2021" name="G3 (Bethesda)">
        <title>Genome and transcriptome analysis of the beet armyworm Spodoptera exigua reveals targets for pest control. .</title>
        <authorList>
            <person name="Simon S."/>
            <person name="Breeschoten T."/>
            <person name="Jansen H.J."/>
            <person name="Dirks R.P."/>
            <person name="Schranz M.E."/>
            <person name="Ros V.I.D."/>
        </authorList>
    </citation>
    <scope>NUCLEOTIDE SEQUENCE</scope>
    <source>
        <strain evidence="2">TB_SE_WUR_2020</strain>
    </source>
</reference>
<dbReference type="Proteomes" id="UP000814243">
    <property type="component" value="Unassembled WGS sequence"/>
</dbReference>
<evidence type="ECO:0000313" key="3">
    <source>
        <dbReference type="Proteomes" id="UP000814243"/>
    </source>
</evidence>
<proteinExistence type="predicted"/>
<organism evidence="2 3">
    <name type="scientific">Spodoptera exigua</name>
    <name type="common">Beet armyworm</name>
    <name type="synonym">Noctua fulgens</name>
    <dbReference type="NCBI Taxonomy" id="7107"/>
    <lineage>
        <taxon>Eukaryota</taxon>
        <taxon>Metazoa</taxon>
        <taxon>Ecdysozoa</taxon>
        <taxon>Arthropoda</taxon>
        <taxon>Hexapoda</taxon>
        <taxon>Insecta</taxon>
        <taxon>Pterygota</taxon>
        <taxon>Neoptera</taxon>
        <taxon>Endopterygota</taxon>
        <taxon>Lepidoptera</taxon>
        <taxon>Glossata</taxon>
        <taxon>Ditrysia</taxon>
        <taxon>Noctuoidea</taxon>
        <taxon>Noctuidae</taxon>
        <taxon>Amphipyrinae</taxon>
        <taxon>Spodoptera</taxon>
    </lineage>
</organism>
<sequence>MAAARALSLLALCHLAGAAAHIVFELSGTVPVCDQCLPYFTVLLMFGVEWRPAPASTRASRVDEQYYEMPQLFALDEWPGCVAARGAYCVGSFEVAPAQRPHTLYDLMQGYSANTVENYNHTRLHRGLCLPRSCAAHAPPHQHDLHDDQLRDWFSSCVNASTLSGYNLTAQLLQLEYCTRGEAPTPDLNTAERAFVGFLAALLALAVISTALDLTLSDHARKGVEWALVWSVPACWRALSAPPPRAARTDLACFDGLRVLTMLVVIIEHVCWITTQAYLADTKIYEQVASQAHTYCGEWTV</sequence>
<dbReference type="EMBL" id="JACEFF010000446">
    <property type="protein sequence ID" value="KAH9637532.1"/>
    <property type="molecule type" value="Genomic_DNA"/>
</dbReference>
<protein>
    <submittedName>
        <fullName evidence="2">Uncharacterized protein</fullName>
    </submittedName>
</protein>
<dbReference type="PANTHER" id="PTHR11161:SF0">
    <property type="entry name" value="O-ACYLTRANSFERASE LIKE PROTEIN"/>
    <property type="match status" value="1"/>
</dbReference>
<gene>
    <name evidence="2" type="ORF">HF086_010943</name>
</gene>
<dbReference type="InterPro" id="IPR052728">
    <property type="entry name" value="O2_lipid_transport_reg"/>
</dbReference>
<name>A0A922SGI8_SPOEX</name>
<feature type="chain" id="PRO_5037344312" evidence="1">
    <location>
        <begin position="21"/>
        <end position="301"/>
    </location>
</feature>
<accession>A0A922SGI8</accession>
<evidence type="ECO:0000313" key="2">
    <source>
        <dbReference type="EMBL" id="KAH9637532.1"/>
    </source>
</evidence>
<comment type="caution">
    <text evidence="2">The sequence shown here is derived from an EMBL/GenBank/DDBJ whole genome shotgun (WGS) entry which is preliminary data.</text>
</comment>
<feature type="signal peptide" evidence="1">
    <location>
        <begin position="1"/>
        <end position="20"/>
    </location>
</feature>
<dbReference type="PANTHER" id="PTHR11161">
    <property type="entry name" value="O-ACYLTRANSFERASE"/>
    <property type="match status" value="1"/>
</dbReference>
<keyword evidence="1" id="KW-0732">Signal</keyword>
<dbReference type="AlphaFoldDB" id="A0A922SGI8"/>
<evidence type="ECO:0000256" key="1">
    <source>
        <dbReference type="SAM" id="SignalP"/>
    </source>
</evidence>